<protein>
    <submittedName>
        <fullName evidence="1">Uncharacterized protein</fullName>
    </submittedName>
</protein>
<proteinExistence type="predicted"/>
<name>S2DV54_INDAL</name>
<evidence type="ECO:0000313" key="1">
    <source>
        <dbReference type="EMBL" id="EOZ93738.1"/>
    </source>
</evidence>
<reference evidence="1 2" key="1">
    <citation type="journal article" date="2013" name="Genome Announc.">
        <title>Draft Genome Sequence of Indibacter alkaliphilus Strain LW1T, Isolated from Lonar Lake, a Haloalkaline Lake in the Buldana District of Maharashtra, India.</title>
        <authorList>
            <person name="Singh A."/>
            <person name="Kumar Jangir P."/>
            <person name="Sharma R."/>
            <person name="Singh A."/>
            <person name="Kumar Pinnaka A."/>
            <person name="Shivaji S."/>
        </authorList>
    </citation>
    <scope>NUCLEOTIDE SEQUENCE [LARGE SCALE GENOMIC DNA]</scope>
    <source>
        <strain evidence="2">CCUG 57479 / KCTC 22604 / LW1</strain>
    </source>
</reference>
<evidence type="ECO:0000313" key="2">
    <source>
        <dbReference type="Proteomes" id="UP000006073"/>
    </source>
</evidence>
<gene>
    <name evidence="1" type="ORF">A33Q_3684</name>
</gene>
<accession>S2DV54</accession>
<sequence length="45" mass="5405">MDATVPERFRIDKVRAWWKVVKLLDLTYSASSNAYYHLFNSPYHD</sequence>
<dbReference type="EMBL" id="ALWO02000045">
    <property type="protein sequence ID" value="EOZ93738.1"/>
    <property type="molecule type" value="Genomic_DNA"/>
</dbReference>
<dbReference type="AlphaFoldDB" id="S2DV54"/>
<organism evidence="1 2">
    <name type="scientific">Indibacter alkaliphilus (strain CCUG 57479 / KCTC 22604 / LW1)</name>
    <dbReference type="NCBI Taxonomy" id="1189612"/>
    <lineage>
        <taxon>Bacteria</taxon>
        <taxon>Pseudomonadati</taxon>
        <taxon>Bacteroidota</taxon>
        <taxon>Cytophagia</taxon>
        <taxon>Cytophagales</taxon>
        <taxon>Cyclobacteriaceae</taxon>
    </lineage>
</organism>
<dbReference type="Proteomes" id="UP000006073">
    <property type="component" value="Unassembled WGS sequence"/>
</dbReference>
<keyword evidence="2" id="KW-1185">Reference proteome</keyword>
<comment type="caution">
    <text evidence="1">The sequence shown here is derived from an EMBL/GenBank/DDBJ whole genome shotgun (WGS) entry which is preliminary data.</text>
</comment>
<dbReference type="RefSeq" id="WP_016255440.1">
    <property type="nucleotide sequence ID" value="NZ_ALWO02000045.1"/>
</dbReference>